<dbReference type="Proteomes" id="UP000721236">
    <property type="component" value="Unassembled WGS sequence"/>
</dbReference>
<evidence type="ECO:0000313" key="4">
    <source>
        <dbReference type="Proteomes" id="UP000721236"/>
    </source>
</evidence>
<evidence type="ECO:0000313" key="3">
    <source>
        <dbReference type="EMBL" id="CAG9179992.1"/>
    </source>
</evidence>
<proteinExistence type="predicted"/>
<name>A0ABN7Z6Q5_9BURK</name>
<keyword evidence="2" id="KW-0732">Signal</keyword>
<dbReference type="RefSeq" id="WP_224043578.1">
    <property type="nucleotide sequence ID" value="NZ_CAJZAH010000004.1"/>
</dbReference>
<comment type="caution">
    <text evidence="3">The sequence shown here is derived from an EMBL/GenBank/DDBJ whole genome shotgun (WGS) entry which is preliminary data.</text>
</comment>
<keyword evidence="4" id="KW-1185">Reference proteome</keyword>
<reference evidence="3 4" key="1">
    <citation type="submission" date="2021-08" db="EMBL/GenBank/DDBJ databases">
        <authorList>
            <person name="Peeters C."/>
        </authorList>
    </citation>
    <scope>NUCLEOTIDE SEQUENCE [LARGE SCALE GENOMIC DNA]</scope>
    <source>
        <strain evidence="3 4">LMG 21510</strain>
    </source>
</reference>
<accession>A0ABN7Z6Q5</accession>
<evidence type="ECO:0000256" key="2">
    <source>
        <dbReference type="SAM" id="SignalP"/>
    </source>
</evidence>
<feature type="chain" id="PRO_5045162472" evidence="2">
    <location>
        <begin position="40"/>
        <end position="128"/>
    </location>
</feature>
<protein>
    <submittedName>
        <fullName evidence="3">Uncharacterized protein</fullName>
    </submittedName>
</protein>
<feature type="region of interest" description="Disordered" evidence="1">
    <location>
        <begin position="38"/>
        <end position="128"/>
    </location>
</feature>
<evidence type="ECO:0000256" key="1">
    <source>
        <dbReference type="SAM" id="MobiDB-lite"/>
    </source>
</evidence>
<gene>
    <name evidence="3" type="ORF">LMG21510_03957</name>
</gene>
<dbReference type="EMBL" id="CAJZAH010000004">
    <property type="protein sequence ID" value="CAG9179992.1"/>
    <property type="molecule type" value="Genomic_DNA"/>
</dbReference>
<feature type="compositionally biased region" description="Basic and acidic residues" evidence="1">
    <location>
        <begin position="53"/>
        <end position="67"/>
    </location>
</feature>
<feature type="signal peptide" evidence="2">
    <location>
        <begin position="1"/>
        <end position="39"/>
    </location>
</feature>
<sequence length="128" mass="13056">MNRSPFANFATSVARALAPRPWLAAAAFAAALGALPAHAKLPPPTPEQQQAADAKKAREAEEAKRQAEALGKVQDTIAARFGKGPSTPTSQTAPGDLPQKAVEAPGTSGPRGGTAPSAEAHSGEAQRR</sequence>
<organism evidence="3 4">
    <name type="scientific">Cupriavidus respiraculi</name>
    <dbReference type="NCBI Taxonomy" id="195930"/>
    <lineage>
        <taxon>Bacteria</taxon>
        <taxon>Pseudomonadati</taxon>
        <taxon>Pseudomonadota</taxon>
        <taxon>Betaproteobacteria</taxon>
        <taxon>Burkholderiales</taxon>
        <taxon>Burkholderiaceae</taxon>
        <taxon>Cupriavidus</taxon>
    </lineage>
</organism>